<dbReference type="InterPro" id="IPR050833">
    <property type="entry name" value="Poly_Biosynth_Transport"/>
</dbReference>
<evidence type="ECO:0000256" key="4">
    <source>
        <dbReference type="ARBA" id="ARBA00022989"/>
    </source>
</evidence>
<sequence length="509" mass="58264">MESRIKNTIKNSFFAIISQLIIIILNFISRSIFIYVLGQEYLGINGLFSNILTMLSLSEMGIGSAIVFNLYKAVNENDNKKINELMSFYAKIYKIIGLLMLVFGFICTFFIQFLIKDNPFDINFLKISFLLLVINNASSYFLSYRSCIIFANQKDWICKLSNMIIQSIGLVVQIIVLLLLKNYLVYLVVQIIFTVLSNLTQYIISKRMYPNIIISYKSHLSPELFKDIVTRVKALMLHSISTAINFGTDNIIISKFVGIVETGLYSNYSMIINTLNGFVTLMLNGVTASMGNYIVSMTKEDTYGIFLKLNFICQYIYGLSAVCLICLIDRFINLWTGVGNNLNIYTVILLIINFYILGVRQSIMITRNAGGLYTNDQIVAIIKPLINLCFSIIFVIKIGLSGVFLGTLISQVVADIILYPYILYKNFFEKDIISYYINYIKFFSIVTAISVGCFYIGIIMDEISNVFISFVLTMLFCVFIYNFIIFILYKNSSEFEYAKNILKKIILRR</sequence>
<feature type="transmembrane region" description="Helical" evidence="6">
    <location>
        <begin position="436"/>
        <end position="460"/>
    </location>
</feature>
<feature type="transmembrane region" description="Helical" evidence="6">
    <location>
        <begin position="12"/>
        <end position="35"/>
    </location>
</feature>
<evidence type="ECO:0000256" key="6">
    <source>
        <dbReference type="SAM" id="Phobius"/>
    </source>
</evidence>
<comment type="subcellular location">
    <subcellularLocation>
        <location evidence="1">Cell membrane</location>
        <topology evidence="1">Multi-pass membrane protein</topology>
    </subcellularLocation>
</comment>
<dbReference type="Proteomes" id="UP000196258">
    <property type="component" value="Unassembled WGS sequence"/>
</dbReference>
<dbReference type="Pfam" id="PF01943">
    <property type="entry name" value="Polysacc_synt"/>
    <property type="match status" value="1"/>
</dbReference>
<keyword evidence="4 6" id="KW-1133">Transmembrane helix</keyword>
<feature type="transmembrane region" description="Helical" evidence="6">
    <location>
        <begin position="342"/>
        <end position="358"/>
    </location>
</feature>
<dbReference type="AlphaFoldDB" id="A0A1Y4QIG2"/>
<gene>
    <name evidence="7" type="ORF">B5E91_09020</name>
</gene>
<dbReference type="PANTHER" id="PTHR30250">
    <property type="entry name" value="PST FAMILY PREDICTED COLANIC ACID TRANSPORTER"/>
    <property type="match status" value="1"/>
</dbReference>
<evidence type="ECO:0000313" key="7">
    <source>
        <dbReference type="EMBL" id="OUQ04811.1"/>
    </source>
</evidence>
<evidence type="ECO:0000313" key="8">
    <source>
        <dbReference type="Proteomes" id="UP000196258"/>
    </source>
</evidence>
<keyword evidence="2" id="KW-1003">Cell membrane</keyword>
<protein>
    <recommendedName>
        <fullName evidence="9">Polysaccharide biosynthesis protein</fullName>
    </recommendedName>
</protein>
<feature type="transmembrane region" description="Helical" evidence="6">
    <location>
        <begin position="315"/>
        <end position="336"/>
    </location>
</feature>
<feature type="transmembrane region" description="Helical" evidence="6">
    <location>
        <begin position="156"/>
        <end position="177"/>
    </location>
</feature>
<evidence type="ECO:0000256" key="5">
    <source>
        <dbReference type="ARBA" id="ARBA00023136"/>
    </source>
</evidence>
<proteinExistence type="predicted"/>
<dbReference type="GO" id="GO:0005886">
    <property type="term" value="C:plasma membrane"/>
    <property type="evidence" value="ECO:0007669"/>
    <property type="project" value="UniProtKB-SubCell"/>
</dbReference>
<feature type="transmembrane region" description="Helical" evidence="6">
    <location>
        <begin position="92"/>
        <end position="115"/>
    </location>
</feature>
<evidence type="ECO:0000256" key="1">
    <source>
        <dbReference type="ARBA" id="ARBA00004651"/>
    </source>
</evidence>
<dbReference type="EMBL" id="NFLB01000009">
    <property type="protein sequence ID" value="OUQ04811.1"/>
    <property type="molecule type" value="Genomic_DNA"/>
</dbReference>
<accession>A0A1Y4QIG2</accession>
<feature type="transmembrane region" description="Helical" evidence="6">
    <location>
        <begin position="47"/>
        <end position="71"/>
    </location>
</feature>
<feature type="transmembrane region" description="Helical" evidence="6">
    <location>
        <begin position="127"/>
        <end position="144"/>
    </location>
</feature>
<evidence type="ECO:0000256" key="3">
    <source>
        <dbReference type="ARBA" id="ARBA00022692"/>
    </source>
</evidence>
<dbReference type="PANTHER" id="PTHR30250:SF11">
    <property type="entry name" value="O-ANTIGEN TRANSPORTER-RELATED"/>
    <property type="match status" value="1"/>
</dbReference>
<evidence type="ECO:0008006" key="9">
    <source>
        <dbReference type="Google" id="ProtNLM"/>
    </source>
</evidence>
<dbReference type="RefSeq" id="WP_087256956.1">
    <property type="nucleotide sequence ID" value="NZ_NFLB01000009.1"/>
</dbReference>
<feature type="transmembrane region" description="Helical" evidence="6">
    <location>
        <begin position="183"/>
        <end position="204"/>
    </location>
</feature>
<dbReference type="InterPro" id="IPR002797">
    <property type="entry name" value="Polysacc_synth"/>
</dbReference>
<evidence type="ECO:0000256" key="2">
    <source>
        <dbReference type="ARBA" id="ARBA00022475"/>
    </source>
</evidence>
<organism evidence="7 8">
    <name type="scientific">Thomasclavelia spiroformis</name>
    <dbReference type="NCBI Taxonomy" id="29348"/>
    <lineage>
        <taxon>Bacteria</taxon>
        <taxon>Bacillati</taxon>
        <taxon>Bacillota</taxon>
        <taxon>Erysipelotrichia</taxon>
        <taxon>Erysipelotrichales</taxon>
        <taxon>Coprobacillaceae</taxon>
        <taxon>Thomasclavelia</taxon>
    </lineage>
</organism>
<keyword evidence="3 6" id="KW-0812">Transmembrane</keyword>
<comment type="caution">
    <text evidence="7">The sequence shown here is derived from an EMBL/GenBank/DDBJ whole genome shotgun (WGS) entry which is preliminary data.</text>
</comment>
<name>A0A1Y4QIG2_9FIRM</name>
<feature type="transmembrane region" description="Helical" evidence="6">
    <location>
        <begin position="378"/>
        <end position="396"/>
    </location>
</feature>
<keyword evidence="5 6" id="KW-0472">Membrane</keyword>
<reference evidence="8" key="1">
    <citation type="submission" date="2017-04" db="EMBL/GenBank/DDBJ databases">
        <title>Function of individual gut microbiota members based on whole genome sequencing of pure cultures obtained from chicken caecum.</title>
        <authorList>
            <person name="Medvecky M."/>
            <person name="Cejkova D."/>
            <person name="Polansky O."/>
            <person name="Karasova D."/>
            <person name="Kubasova T."/>
            <person name="Cizek A."/>
            <person name="Rychlik I."/>
        </authorList>
    </citation>
    <scope>NUCLEOTIDE SEQUENCE [LARGE SCALE GENOMIC DNA]</scope>
    <source>
        <strain evidence="8">An149</strain>
    </source>
</reference>
<feature type="transmembrane region" description="Helical" evidence="6">
    <location>
        <begin position="402"/>
        <end position="424"/>
    </location>
</feature>
<feature type="transmembrane region" description="Helical" evidence="6">
    <location>
        <begin position="466"/>
        <end position="489"/>
    </location>
</feature>